<evidence type="ECO:0000256" key="9">
    <source>
        <dbReference type="ARBA" id="ARBA00048108"/>
    </source>
</evidence>
<dbReference type="AlphaFoldDB" id="A0A5J4YXZ3"/>
<dbReference type="Proteomes" id="UP000324585">
    <property type="component" value="Unassembled WGS sequence"/>
</dbReference>
<evidence type="ECO:0000259" key="11">
    <source>
        <dbReference type="Pfam" id="PF01902"/>
    </source>
</evidence>
<dbReference type="InterPro" id="IPR030662">
    <property type="entry name" value="DPH6/MJ0570"/>
</dbReference>
<keyword evidence="5" id="KW-0547">Nucleotide-binding</keyword>
<accession>A0A5J4YXZ3</accession>
<dbReference type="CDD" id="cd00448">
    <property type="entry name" value="YjgF_YER057c_UK114_family"/>
    <property type="match status" value="1"/>
</dbReference>
<evidence type="ECO:0000256" key="5">
    <source>
        <dbReference type="ARBA" id="ARBA00022741"/>
    </source>
</evidence>
<keyword evidence="6" id="KW-0067">ATP-binding</keyword>
<evidence type="ECO:0000313" key="13">
    <source>
        <dbReference type="Proteomes" id="UP000324585"/>
    </source>
</evidence>
<dbReference type="FunFam" id="3.40.50.620:FF:000145">
    <property type="entry name" value="ATP-binding domain containing protein"/>
    <property type="match status" value="1"/>
</dbReference>
<dbReference type="Pfam" id="PF01902">
    <property type="entry name" value="Diphthami_syn_2"/>
    <property type="match status" value="1"/>
</dbReference>
<gene>
    <name evidence="12" type="ORF">FVE85_1688</name>
</gene>
<dbReference type="PANTHER" id="PTHR12196:SF2">
    <property type="entry name" value="DIPHTHINE--AMMONIA LIGASE"/>
    <property type="match status" value="1"/>
</dbReference>
<comment type="catalytic activity">
    <reaction evidence="9">
        <text>diphthine-[translation elongation factor 2] + NH4(+) + ATP = diphthamide-[translation elongation factor 2] + AMP + diphosphate + H(+)</text>
        <dbReference type="Rhea" id="RHEA:19753"/>
        <dbReference type="Rhea" id="RHEA-COMP:10172"/>
        <dbReference type="Rhea" id="RHEA-COMP:10174"/>
        <dbReference type="ChEBI" id="CHEBI:15378"/>
        <dbReference type="ChEBI" id="CHEBI:16692"/>
        <dbReference type="ChEBI" id="CHEBI:28938"/>
        <dbReference type="ChEBI" id="CHEBI:30616"/>
        <dbReference type="ChEBI" id="CHEBI:33019"/>
        <dbReference type="ChEBI" id="CHEBI:82696"/>
        <dbReference type="ChEBI" id="CHEBI:456215"/>
        <dbReference type="EC" id="6.3.1.14"/>
    </reaction>
</comment>
<evidence type="ECO:0000256" key="1">
    <source>
        <dbReference type="ARBA" id="ARBA00005156"/>
    </source>
</evidence>
<dbReference type="InterPro" id="IPR035959">
    <property type="entry name" value="RutC-like_sf"/>
</dbReference>
<dbReference type="EMBL" id="VRMN01000003">
    <property type="protein sequence ID" value="KAA8495533.1"/>
    <property type="molecule type" value="Genomic_DNA"/>
</dbReference>
<proteinExistence type="predicted"/>
<dbReference type="OMA" id="HCRLAQS"/>
<dbReference type="InterPro" id="IPR006175">
    <property type="entry name" value="YjgF/YER057c/UK114"/>
</dbReference>
<feature type="region of interest" description="Disordered" evidence="10">
    <location>
        <begin position="273"/>
        <end position="294"/>
    </location>
</feature>
<dbReference type="GO" id="GO:0017178">
    <property type="term" value="F:diphthine-ammonia ligase activity"/>
    <property type="evidence" value="ECO:0007669"/>
    <property type="project" value="UniProtKB-EC"/>
</dbReference>
<evidence type="ECO:0000256" key="6">
    <source>
        <dbReference type="ARBA" id="ARBA00022840"/>
    </source>
</evidence>
<evidence type="ECO:0000256" key="2">
    <source>
        <dbReference type="ARBA" id="ARBA00012089"/>
    </source>
</evidence>
<sequence>MKVLALLSGGKDSCYSIYKATQHGHDVVAAAHIAPRAEVLEEDSFMFQSAGSALVQQIADCMRIPLYVARFDGTEGAIAKNTELAYRATPGDEVEVLFELVRCVVQKHHTDIEGILSGAILSDYQRLRVESICDRLNLRSYAYLWRRSQRELLQEMISNGIHAIIVKVACMGLGPEVLGQDLALVQPLLHDLEEKYGVHVCGEGGEYETLVLDMPLFKEKIVPDSMRVTILSEDRFAPVAVCVVETYHLEVKTHGACSIPAFVPPRIFAPESDLQHERSPTRGTRGTMEKRRSSIASRPARAPVSISFDETSGWGRAYCVGKEVSVAGDLDISRMAAAQLKQIVETLESVMKEVGCNLLRDVFYCQLYLKDMTNFGAINAAYKDVFAACDHAPTRTCIQIPMPESTFVELEILFGKCIRKSVMHVKSLSEWAPPCIGPYSQASELCGSIFLCGMIALEPYTAQVPATLSAARQCQICLQHIQRTLDALKSDFSHVLVLTIFIDEFVAGRIGDIRQIVESTSESKILQDMIIVSALPANAMIEIQAVARPMGTDEELSPKYVSERLSSCWIRATESSMFGYGILDFTIEDIDAKGTDAVILVASQYLDGRGVRTPMVLRAYICSQYVLAFETSIRLETLKGRDLLASITVIESLQMSDPAVAIKLHLGWCGPARPDARNQDCDLKDTAHSRPNSLPQTL</sequence>
<evidence type="ECO:0000256" key="3">
    <source>
        <dbReference type="ARBA" id="ARBA00018426"/>
    </source>
</evidence>
<keyword evidence="13" id="KW-1185">Reference proteome</keyword>
<reference evidence="13" key="1">
    <citation type="journal article" date="2019" name="Nat. Commun.">
        <title>Expansion of phycobilisome linker gene families in mesophilic red algae.</title>
        <authorList>
            <person name="Lee J."/>
            <person name="Kim D."/>
            <person name="Bhattacharya D."/>
            <person name="Yoon H.S."/>
        </authorList>
    </citation>
    <scope>NUCLEOTIDE SEQUENCE [LARGE SCALE GENOMIC DNA]</scope>
    <source>
        <strain evidence="13">CCMP 1328</strain>
    </source>
</reference>
<comment type="caution">
    <text evidence="12">The sequence shown here is derived from an EMBL/GenBank/DDBJ whole genome shotgun (WGS) entry which is preliminary data.</text>
</comment>
<dbReference type="PANTHER" id="PTHR12196">
    <property type="entry name" value="DOMAIN OF UNKNOWN FUNCTION 71 DUF71 -CONTAINING PROTEIN"/>
    <property type="match status" value="1"/>
</dbReference>
<dbReference type="InterPro" id="IPR002761">
    <property type="entry name" value="Diphthami_syn_dom"/>
</dbReference>
<dbReference type="CDD" id="cd01994">
    <property type="entry name" value="AANH_PF0828-like"/>
    <property type="match status" value="1"/>
</dbReference>
<evidence type="ECO:0000256" key="10">
    <source>
        <dbReference type="SAM" id="MobiDB-lite"/>
    </source>
</evidence>
<dbReference type="InterPro" id="IPR014729">
    <property type="entry name" value="Rossmann-like_a/b/a_fold"/>
</dbReference>
<evidence type="ECO:0000256" key="7">
    <source>
        <dbReference type="ARBA" id="ARBA00029814"/>
    </source>
</evidence>
<dbReference type="GO" id="GO:0017183">
    <property type="term" value="P:protein histidyl modification to diphthamide"/>
    <property type="evidence" value="ECO:0007669"/>
    <property type="project" value="TreeGrafter"/>
</dbReference>
<dbReference type="Gene3D" id="3.40.50.620">
    <property type="entry name" value="HUPs"/>
    <property type="match status" value="1"/>
</dbReference>
<evidence type="ECO:0000256" key="8">
    <source>
        <dbReference type="ARBA" id="ARBA00031552"/>
    </source>
</evidence>
<dbReference type="SUPFAM" id="SSF55298">
    <property type="entry name" value="YjgF-like"/>
    <property type="match status" value="2"/>
</dbReference>
<name>A0A5J4YXZ3_PORPP</name>
<keyword evidence="4 12" id="KW-0436">Ligase</keyword>
<feature type="domain" description="Diphthamide synthase" evidence="11">
    <location>
        <begin position="1"/>
        <end position="227"/>
    </location>
</feature>
<evidence type="ECO:0000313" key="12">
    <source>
        <dbReference type="EMBL" id="KAA8495533.1"/>
    </source>
</evidence>
<dbReference type="SUPFAM" id="SSF52402">
    <property type="entry name" value="Adenine nucleotide alpha hydrolases-like"/>
    <property type="match status" value="1"/>
</dbReference>
<dbReference type="NCBIfam" id="TIGR00290">
    <property type="entry name" value="MJ0570_dom"/>
    <property type="match status" value="1"/>
</dbReference>
<organism evidence="12 13">
    <name type="scientific">Porphyridium purpureum</name>
    <name type="common">Red alga</name>
    <name type="synonym">Porphyridium cruentum</name>
    <dbReference type="NCBI Taxonomy" id="35688"/>
    <lineage>
        <taxon>Eukaryota</taxon>
        <taxon>Rhodophyta</taxon>
        <taxon>Bangiophyceae</taxon>
        <taxon>Porphyridiales</taxon>
        <taxon>Porphyridiaceae</taxon>
        <taxon>Porphyridium</taxon>
    </lineage>
</organism>
<evidence type="ECO:0000256" key="4">
    <source>
        <dbReference type="ARBA" id="ARBA00022598"/>
    </source>
</evidence>
<dbReference type="OrthoDB" id="686384at2759"/>
<protein>
    <recommendedName>
        <fullName evidence="3">Diphthine--ammonia ligase</fullName>
        <ecNumber evidence="2">6.3.1.14</ecNumber>
    </recommendedName>
    <alternativeName>
        <fullName evidence="7">Diphthamide synthase</fullName>
    </alternativeName>
    <alternativeName>
        <fullName evidence="8">Diphthamide synthetase</fullName>
    </alternativeName>
</protein>
<dbReference type="Pfam" id="PF01042">
    <property type="entry name" value="Ribonuc_L-PSP"/>
    <property type="match status" value="2"/>
</dbReference>
<dbReference type="Gene3D" id="3.90.1490.10">
    <property type="entry name" value="putative n-type atp pyrophosphatase, domain 2"/>
    <property type="match status" value="1"/>
</dbReference>
<dbReference type="Gene3D" id="3.30.1330.40">
    <property type="entry name" value="RutC-like"/>
    <property type="match status" value="2"/>
</dbReference>
<dbReference type="FunFam" id="3.90.1490.10:FF:000001">
    <property type="entry name" value="Diphthine--ammonia ligase"/>
    <property type="match status" value="1"/>
</dbReference>
<dbReference type="GO" id="GO:0005524">
    <property type="term" value="F:ATP binding"/>
    <property type="evidence" value="ECO:0007669"/>
    <property type="project" value="UniProtKB-KW"/>
</dbReference>
<dbReference type="EC" id="6.3.1.14" evidence="2"/>
<comment type="pathway">
    <text evidence="1">Protein modification; peptidyl-diphthamide biosynthesis.</text>
</comment>